<sequence length="83" mass="9842">MEPIDDLVWNSEVPIKNIGIRRFRMEPIDNIGIRRFWMEPIDDIGIRRFWMEVMEPIDDLEFRGSGWKSWNLSIILKFGGSGC</sequence>
<dbReference type="AlphaFoldDB" id="A0A2P4P7B5"/>
<comment type="caution">
    <text evidence="1">The sequence shown here is derived from an EMBL/GenBank/DDBJ whole genome shotgun (WGS) entry which is preliminary data.</text>
</comment>
<dbReference type="Proteomes" id="UP000018888">
    <property type="component" value="Unassembled WGS sequence"/>
</dbReference>
<reference evidence="1 2" key="1">
    <citation type="journal article" date="2013" name="Proc. Natl. Acad. Sci. U.S.A.">
        <title>Genome of an arbuscular mycorrhizal fungus provides insight into the oldest plant symbiosis.</title>
        <authorList>
            <person name="Tisserant E."/>
            <person name="Malbreil M."/>
            <person name="Kuo A."/>
            <person name="Kohler A."/>
            <person name="Symeonidi A."/>
            <person name="Balestrini R."/>
            <person name="Charron P."/>
            <person name="Duensing N."/>
            <person name="Frei Dit Frey N."/>
            <person name="Gianinazzi-Pearson V."/>
            <person name="Gilbert L.B."/>
            <person name="Handa Y."/>
            <person name="Herr J.R."/>
            <person name="Hijri M."/>
            <person name="Koul R."/>
            <person name="Kawaguchi M."/>
            <person name="Krajinski F."/>
            <person name="Lammers P.J."/>
            <person name="Masclaux F.G."/>
            <person name="Murat C."/>
            <person name="Morin E."/>
            <person name="Ndikumana S."/>
            <person name="Pagni M."/>
            <person name="Petitpierre D."/>
            <person name="Requena N."/>
            <person name="Rosikiewicz P."/>
            <person name="Riley R."/>
            <person name="Saito K."/>
            <person name="San Clemente H."/>
            <person name="Shapiro H."/>
            <person name="van Tuinen D."/>
            <person name="Becard G."/>
            <person name="Bonfante P."/>
            <person name="Paszkowski U."/>
            <person name="Shachar-Hill Y.Y."/>
            <person name="Tuskan G.A."/>
            <person name="Young P.W."/>
            <person name="Sanders I.R."/>
            <person name="Henrissat B."/>
            <person name="Rensing S.A."/>
            <person name="Grigoriev I.V."/>
            <person name="Corradi N."/>
            <person name="Roux C."/>
            <person name="Martin F."/>
        </authorList>
    </citation>
    <scope>NUCLEOTIDE SEQUENCE [LARGE SCALE GENOMIC DNA]</scope>
    <source>
        <strain evidence="1 2">DAOM 197198</strain>
    </source>
</reference>
<protein>
    <submittedName>
        <fullName evidence="1">Uncharacterized protein</fullName>
    </submittedName>
</protein>
<organism evidence="1 2">
    <name type="scientific">Rhizophagus irregularis (strain DAOM 181602 / DAOM 197198 / MUCL 43194)</name>
    <name type="common">Arbuscular mycorrhizal fungus</name>
    <name type="synonym">Glomus intraradices</name>
    <dbReference type="NCBI Taxonomy" id="747089"/>
    <lineage>
        <taxon>Eukaryota</taxon>
        <taxon>Fungi</taxon>
        <taxon>Fungi incertae sedis</taxon>
        <taxon>Mucoromycota</taxon>
        <taxon>Glomeromycotina</taxon>
        <taxon>Glomeromycetes</taxon>
        <taxon>Glomerales</taxon>
        <taxon>Glomeraceae</taxon>
        <taxon>Rhizophagus</taxon>
    </lineage>
</organism>
<keyword evidence="2" id="KW-1185">Reference proteome</keyword>
<evidence type="ECO:0000313" key="2">
    <source>
        <dbReference type="Proteomes" id="UP000018888"/>
    </source>
</evidence>
<name>A0A2P4P7B5_RHIID</name>
<gene>
    <name evidence="1" type="ORF">GLOIN_2v1786845</name>
</gene>
<accession>A0A2P4P7B5</accession>
<reference evidence="1 2" key="2">
    <citation type="journal article" date="2018" name="New Phytol.">
        <title>High intraspecific genome diversity in the model arbuscular mycorrhizal symbiont Rhizophagus irregularis.</title>
        <authorList>
            <person name="Chen E.C.H."/>
            <person name="Morin E."/>
            <person name="Beaudet D."/>
            <person name="Noel J."/>
            <person name="Yildirir G."/>
            <person name="Ndikumana S."/>
            <person name="Charron P."/>
            <person name="St-Onge C."/>
            <person name="Giorgi J."/>
            <person name="Kruger M."/>
            <person name="Marton T."/>
            <person name="Ropars J."/>
            <person name="Grigoriev I.V."/>
            <person name="Hainaut M."/>
            <person name="Henrissat B."/>
            <person name="Roux C."/>
            <person name="Martin F."/>
            <person name="Corradi N."/>
        </authorList>
    </citation>
    <scope>NUCLEOTIDE SEQUENCE [LARGE SCALE GENOMIC DNA]</scope>
    <source>
        <strain evidence="1 2">DAOM 197198</strain>
    </source>
</reference>
<evidence type="ECO:0000313" key="1">
    <source>
        <dbReference type="EMBL" id="POG61282.1"/>
    </source>
</evidence>
<proteinExistence type="predicted"/>
<dbReference type="EMBL" id="AUPC02000349">
    <property type="protein sequence ID" value="POG61282.1"/>
    <property type="molecule type" value="Genomic_DNA"/>
</dbReference>